<dbReference type="RefSeq" id="WP_148692042.1">
    <property type="nucleotide sequence ID" value="NZ_CP020477.1"/>
</dbReference>
<dbReference type="OrthoDB" id="43863at2157"/>
<dbReference type="InterPro" id="IPR010985">
    <property type="entry name" value="Ribbon_hlx_hlx"/>
</dbReference>
<protein>
    <submittedName>
        <fullName evidence="2">CopG family transcriptional regulator</fullName>
    </submittedName>
</protein>
<dbReference type="Gene3D" id="1.10.1220.10">
    <property type="entry name" value="Met repressor-like"/>
    <property type="match status" value="1"/>
</dbReference>
<sequence length="46" mass="5674">MRKVISVRLKEELVRQIDNRYKQLGFDSRTDFIKEAIKFYLNRKVK</sequence>
<dbReference type="Pfam" id="PF01402">
    <property type="entry name" value="RHH_1"/>
    <property type="match status" value="1"/>
</dbReference>
<dbReference type="InterPro" id="IPR013321">
    <property type="entry name" value="Arc_rbn_hlx_hlx"/>
</dbReference>
<dbReference type="InterPro" id="IPR002145">
    <property type="entry name" value="CopG"/>
</dbReference>
<dbReference type="CDD" id="cd22231">
    <property type="entry name" value="RHH_NikR_HicB-like"/>
    <property type="match status" value="1"/>
</dbReference>
<evidence type="ECO:0000313" key="3">
    <source>
        <dbReference type="Proteomes" id="UP000193404"/>
    </source>
</evidence>
<dbReference type="KEGG" id="aman:B6F84_09620"/>
<dbReference type="Proteomes" id="UP000193404">
    <property type="component" value="Chromosome"/>
</dbReference>
<dbReference type="GeneID" id="41591182"/>
<gene>
    <name evidence="2" type="ORF">B6F84_09620</name>
</gene>
<dbReference type="AlphaFoldDB" id="A0A1W6K150"/>
<dbReference type="EMBL" id="CP020477">
    <property type="protein sequence ID" value="ARM76258.1"/>
    <property type="molecule type" value="Genomic_DNA"/>
</dbReference>
<name>A0A1W6K150_9CREN</name>
<dbReference type="GO" id="GO:0006355">
    <property type="term" value="P:regulation of DNA-templated transcription"/>
    <property type="evidence" value="ECO:0007669"/>
    <property type="project" value="InterPro"/>
</dbReference>
<dbReference type="SUPFAM" id="SSF47598">
    <property type="entry name" value="Ribbon-helix-helix"/>
    <property type="match status" value="1"/>
</dbReference>
<dbReference type="STRING" id="282676.B6F84_09620"/>
<organism evidence="2 3">
    <name type="scientific">Acidianus manzaensis</name>
    <dbReference type="NCBI Taxonomy" id="282676"/>
    <lineage>
        <taxon>Archaea</taxon>
        <taxon>Thermoproteota</taxon>
        <taxon>Thermoprotei</taxon>
        <taxon>Sulfolobales</taxon>
        <taxon>Sulfolobaceae</taxon>
        <taxon>Acidianus</taxon>
    </lineage>
</organism>
<proteinExistence type="predicted"/>
<reference evidence="2 3" key="1">
    <citation type="submission" date="2017-03" db="EMBL/GenBank/DDBJ databases">
        <title>Sulfur activation and transportation mechanism of thermophilic Archaea Acidianus manzaensis YN-25.</title>
        <authorList>
            <person name="Ma Y."/>
            <person name="Yang Y."/>
            <person name="Xia J."/>
        </authorList>
    </citation>
    <scope>NUCLEOTIDE SEQUENCE [LARGE SCALE GENOMIC DNA]</scope>
    <source>
        <strain evidence="2 3">YN-25</strain>
    </source>
</reference>
<keyword evidence="3" id="KW-1185">Reference proteome</keyword>
<accession>A0A1W6K150</accession>
<evidence type="ECO:0000313" key="2">
    <source>
        <dbReference type="EMBL" id="ARM76258.1"/>
    </source>
</evidence>
<evidence type="ECO:0000259" key="1">
    <source>
        <dbReference type="Pfam" id="PF01402"/>
    </source>
</evidence>
<feature type="domain" description="Ribbon-helix-helix protein CopG" evidence="1">
    <location>
        <begin position="3"/>
        <end position="44"/>
    </location>
</feature>